<dbReference type="Gene3D" id="3.40.50.620">
    <property type="entry name" value="HUPs"/>
    <property type="match status" value="1"/>
</dbReference>
<dbReference type="Pfam" id="PF02698">
    <property type="entry name" value="DUF218"/>
    <property type="match status" value="1"/>
</dbReference>
<accession>A0AAW1RK18</accession>
<organism evidence="2 3">
    <name type="scientific">Apatococcus lobatus</name>
    <dbReference type="NCBI Taxonomy" id="904363"/>
    <lineage>
        <taxon>Eukaryota</taxon>
        <taxon>Viridiplantae</taxon>
        <taxon>Chlorophyta</taxon>
        <taxon>core chlorophytes</taxon>
        <taxon>Trebouxiophyceae</taxon>
        <taxon>Chlorellales</taxon>
        <taxon>Chlorellaceae</taxon>
        <taxon>Apatococcus</taxon>
    </lineage>
</organism>
<dbReference type="Proteomes" id="UP001438707">
    <property type="component" value="Unassembled WGS sequence"/>
</dbReference>
<dbReference type="AlphaFoldDB" id="A0AAW1RK18"/>
<evidence type="ECO:0000313" key="2">
    <source>
        <dbReference type="EMBL" id="KAK9833923.1"/>
    </source>
</evidence>
<dbReference type="PANTHER" id="PTHR30336:SF20">
    <property type="entry name" value="DUF218 DOMAIN-CONTAINING PROTEIN"/>
    <property type="match status" value="1"/>
</dbReference>
<protein>
    <recommendedName>
        <fullName evidence="1">DUF218 domain-containing protein</fullName>
    </recommendedName>
</protein>
<evidence type="ECO:0000313" key="3">
    <source>
        <dbReference type="Proteomes" id="UP001438707"/>
    </source>
</evidence>
<keyword evidence="3" id="KW-1185">Reference proteome</keyword>
<dbReference type="InterPro" id="IPR014729">
    <property type="entry name" value="Rossmann-like_a/b/a_fold"/>
</dbReference>
<name>A0AAW1RK18_9CHLO</name>
<reference evidence="2 3" key="1">
    <citation type="journal article" date="2024" name="Nat. Commun.">
        <title>Phylogenomics reveals the evolutionary origins of lichenization in chlorophyte algae.</title>
        <authorList>
            <person name="Puginier C."/>
            <person name="Libourel C."/>
            <person name="Otte J."/>
            <person name="Skaloud P."/>
            <person name="Haon M."/>
            <person name="Grisel S."/>
            <person name="Petersen M."/>
            <person name="Berrin J.G."/>
            <person name="Delaux P.M."/>
            <person name="Dal Grande F."/>
            <person name="Keller J."/>
        </authorList>
    </citation>
    <scope>NUCLEOTIDE SEQUENCE [LARGE SCALE GENOMIC DNA]</scope>
    <source>
        <strain evidence="2 3">SAG 2145</strain>
    </source>
</reference>
<dbReference type="InterPro" id="IPR003848">
    <property type="entry name" value="DUF218"/>
</dbReference>
<dbReference type="InterPro" id="IPR051599">
    <property type="entry name" value="Cell_Envelope_Assoc"/>
</dbReference>
<comment type="caution">
    <text evidence="2">The sequence shown here is derived from an EMBL/GenBank/DDBJ whole genome shotgun (WGS) entry which is preliminary data.</text>
</comment>
<dbReference type="CDD" id="cd06259">
    <property type="entry name" value="YdcF-like"/>
    <property type="match status" value="1"/>
</dbReference>
<proteinExistence type="predicted"/>
<evidence type="ECO:0000259" key="1">
    <source>
        <dbReference type="Pfam" id="PF02698"/>
    </source>
</evidence>
<dbReference type="GO" id="GO:0005886">
    <property type="term" value="C:plasma membrane"/>
    <property type="evidence" value="ECO:0007669"/>
    <property type="project" value="TreeGrafter"/>
</dbReference>
<sequence length="195" mass="21699">MFSETAGDSPSCIVLLGCRPDSPRLFERLQTAVRLWSSGRYQVLVCTGWASVPGLPTEASYLQELAVAEGIPASGIIIEEQATNTLENALYSLPCLVALHVMHAAVVTSDYHMPRARLMFEAVYSETGIQLHFAEAKSSIPDAIRQELKEHEERGIIQMQRLMSRPDYSCMMLRDRKLTHPDTAIHTHTIAMQSA</sequence>
<feature type="domain" description="DUF218" evidence="1">
    <location>
        <begin position="12"/>
        <end position="128"/>
    </location>
</feature>
<dbReference type="EMBL" id="JALJOS010000010">
    <property type="protein sequence ID" value="KAK9833923.1"/>
    <property type="molecule type" value="Genomic_DNA"/>
</dbReference>
<gene>
    <name evidence="2" type="ORF">WJX74_010035</name>
</gene>
<dbReference type="PANTHER" id="PTHR30336">
    <property type="entry name" value="INNER MEMBRANE PROTEIN, PROBABLE PERMEASE"/>
    <property type="match status" value="1"/>
</dbReference>